<evidence type="ECO:0000313" key="3">
    <source>
        <dbReference type="EMBL" id="OTG08435.1"/>
    </source>
</evidence>
<evidence type="ECO:0000256" key="1">
    <source>
        <dbReference type="SAM" id="MobiDB-lite"/>
    </source>
</evidence>
<feature type="region of interest" description="Disordered" evidence="1">
    <location>
        <begin position="1"/>
        <end position="67"/>
    </location>
</feature>
<feature type="compositionally biased region" description="Low complexity" evidence="1">
    <location>
        <begin position="47"/>
        <end position="59"/>
    </location>
</feature>
<dbReference type="AlphaFoldDB" id="A0A251TBB5"/>
<keyword evidence="4" id="KW-1185">Reference proteome</keyword>
<dbReference type="Gramene" id="mRNA:HanXRQr2_Chr11g0502111">
    <property type="protein sequence ID" value="mRNA:HanXRQr2_Chr11g0502111"/>
    <property type="gene ID" value="HanXRQr2_Chr11g0502111"/>
</dbReference>
<protein>
    <submittedName>
        <fullName evidence="3">Uncharacterized protein</fullName>
    </submittedName>
</protein>
<reference evidence="2" key="3">
    <citation type="submission" date="2020-06" db="EMBL/GenBank/DDBJ databases">
        <title>Helianthus annuus Genome sequencing and assembly Release 2.</title>
        <authorList>
            <person name="Gouzy J."/>
            <person name="Langlade N."/>
            <person name="Munos S."/>
        </authorList>
    </citation>
    <scope>NUCLEOTIDE SEQUENCE</scope>
    <source>
        <tissue evidence="2">Leaves</tissue>
    </source>
</reference>
<dbReference type="InParanoid" id="A0A251TBB5"/>
<name>A0A251TBB5_HELAN</name>
<dbReference type="EMBL" id="MNCJ02000326">
    <property type="protein sequence ID" value="KAF5782935.1"/>
    <property type="molecule type" value="Genomic_DNA"/>
</dbReference>
<accession>A0A251TBB5</accession>
<evidence type="ECO:0000313" key="4">
    <source>
        <dbReference type="Proteomes" id="UP000215914"/>
    </source>
</evidence>
<sequence length="139" mass="14391">MVSGGGSIKEEGGAGHHTRRRPTVTDDDGGGWLGSSSSGLVQLQVRSASGSGSSLSLGSVNPGSDPVNSVSQLNQWVNGVNSVFGLTQLGSLRFNSTQPVKRGQTVKLVNSGQQQVKHGQQSTVQFRVNHSSVHGSVLI</sequence>
<organism evidence="3 4">
    <name type="scientific">Helianthus annuus</name>
    <name type="common">Common sunflower</name>
    <dbReference type="NCBI Taxonomy" id="4232"/>
    <lineage>
        <taxon>Eukaryota</taxon>
        <taxon>Viridiplantae</taxon>
        <taxon>Streptophyta</taxon>
        <taxon>Embryophyta</taxon>
        <taxon>Tracheophyta</taxon>
        <taxon>Spermatophyta</taxon>
        <taxon>Magnoliopsida</taxon>
        <taxon>eudicotyledons</taxon>
        <taxon>Gunneridae</taxon>
        <taxon>Pentapetalae</taxon>
        <taxon>asterids</taxon>
        <taxon>campanulids</taxon>
        <taxon>Asterales</taxon>
        <taxon>Asteraceae</taxon>
        <taxon>Asteroideae</taxon>
        <taxon>Heliantheae alliance</taxon>
        <taxon>Heliantheae</taxon>
        <taxon>Helianthus</taxon>
    </lineage>
</organism>
<dbReference type="Proteomes" id="UP000215914">
    <property type="component" value="Chromosome 11"/>
</dbReference>
<reference evidence="3" key="2">
    <citation type="submission" date="2017-02" db="EMBL/GenBank/DDBJ databases">
        <title>Sunflower complete genome.</title>
        <authorList>
            <person name="Langlade N."/>
            <person name="Munos S."/>
        </authorList>
    </citation>
    <scope>NUCLEOTIDE SEQUENCE [LARGE SCALE GENOMIC DNA]</scope>
    <source>
        <tissue evidence="3">Leaves</tissue>
    </source>
</reference>
<gene>
    <name evidence="3" type="ORF">HannXRQ_Chr11g0341761</name>
    <name evidence="2" type="ORF">HanXRQr2_Chr11g0502111</name>
</gene>
<dbReference type="EMBL" id="CM007900">
    <property type="protein sequence ID" value="OTG08435.1"/>
    <property type="molecule type" value="Genomic_DNA"/>
</dbReference>
<reference evidence="2 4" key="1">
    <citation type="journal article" date="2017" name="Nature">
        <title>The sunflower genome provides insights into oil metabolism, flowering and Asterid evolution.</title>
        <authorList>
            <person name="Badouin H."/>
            <person name="Gouzy J."/>
            <person name="Grassa C.J."/>
            <person name="Murat F."/>
            <person name="Staton S.E."/>
            <person name="Cottret L."/>
            <person name="Lelandais-Briere C."/>
            <person name="Owens G.L."/>
            <person name="Carrere S."/>
            <person name="Mayjonade B."/>
            <person name="Legrand L."/>
            <person name="Gill N."/>
            <person name="Kane N.C."/>
            <person name="Bowers J.E."/>
            <person name="Hubner S."/>
            <person name="Bellec A."/>
            <person name="Berard A."/>
            <person name="Berges H."/>
            <person name="Blanchet N."/>
            <person name="Boniface M.C."/>
            <person name="Brunel D."/>
            <person name="Catrice O."/>
            <person name="Chaidir N."/>
            <person name="Claudel C."/>
            <person name="Donnadieu C."/>
            <person name="Faraut T."/>
            <person name="Fievet G."/>
            <person name="Helmstetter N."/>
            <person name="King M."/>
            <person name="Knapp S.J."/>
            <person name="Lai Z."/>
            <person name="Le Paslier M.C."/>
            <person name="Lippi Y."/>
            <person name="Lorenzon L."/>
            <person name="Mandel J.R."/>
            <person name="Marage G."/>
            <person name="Marchand G."/>
            <person name="Marquand E."/>
            <person name="Bret-Mestries E."/>
            <person name="Morien E."/>
            <person name="Nambeesan S."/>
            <person name="Nguyen T."/>
            <person name="Pegot-Espagnet P."/>
            <person name="Pouilly N."/>
            <person name="Raftis F."/>
            <person name="Sallet E."/>
            <person name="Schiex T."/>
            <person name="Thomas J."/>
            <person name="Vandecasteele C."/>
            <person name="Vares D."/>
            <person name="Vear F."/>
            <person name="Vautrin S."/>
            <person name="Crespi M."/>
            <person name="Mangin B."/>
            <person name="Burke J.M."/>
            <person name="Salse J."/>
            <person name="Munos S."/>
            <person name="Vincourt P."/>
            <person name="Rieseberg L.H."/>
            <person name="Langlade N.B."/>
        </authorList>
    </citation>
    <scope>NUCLEOTIDE SEQUENCE [LARGE SCALE GENOMIC DNA]</scope>
    <source>
        <strain evidence="4">cv. SF193</strain>
        <tissue evidence="2">Leaves</tissue>
    </source>
</reference>
<evidence type="ECO:0000313" key="2">
    <source>
        <dbReference type="EMBL" id="KAF5782935.1"/>
    </source>
</evidence>
<proteinExistence type="predicted"/>